<dbReference type="Gene3D" id="3.30.710.10">
    <property type="entry name" value="Potassium Channel Kv1.1, Chain A"/>
    <property type="match status" value="2"/>
</dbReference>
<sequence>MPQQSHHPHHQRGGARNGGSSGAQLVVDERLQQLVLRMRSALQLGFRSSSSLERGDGRWKDGGQKWYTTDAQVQGQAVRAIAAFVAALPPQPFPVSLLQAAIDEAVPALETLLAAEQDAVYKQAAVATSGLVGVLREHHLLQLLLPLAGLLSPSKAAVATASAATAMLRIIGTAKPRVADKCRGLDDPVWQALEEADVLGNILCQLDMGQSVHGTTGVAECNEVLAMILERWPVARFRVGHIQSVRMALLSHGMSGNKAITIAGLRACSALVLCAGVATLFLQIGKDLWATIAHCLQTFKSPWVRVEALRLLSLLARVSSFSASCRGLHLQAIVEGCLRALEEAREARSSTEVKWVALEAAHATSVMLRWPGDHHEVFHSMGVAQIISDLLLERDALASMKSSAEPSAKLRHNRRPRGTGKGNLMLWPLLWESLGFIAAHYKSPLEKGPLSGKSYHEDILCGLPGTACARLLRALHRSSNGHSRVNEEAGLIMDEEQMTGQELLQLCRAVFLLLSSPSQGLSACSRLCLKTALELHGNDWLLLLVDSLALGHLAPSLVRPDNLQTAMNLFALASFAWLPACQELLLQGNVLEVVMAVICIHAPSAFATKWERLSSAKWSVSHARAGIAAKTCCQEITEDWEGDDAVLFASLCAFAKLASGSKWVNGLTVSLKQGRLDDDSLHSRTHGELVSILWQLAEGRTVSPGVCWWAVCGLACFGVYGFPSTLGRDLYQAFDNSSLADIVFVLADGSRLHAHAVILAIRCPSLLPNQSPSSNNTTTERFVCHDVHLSDHVSYEAIRALLEFAYTGLVQIHSTEINSVRVLAKRCGLLPLISLLHNRAPVWGLAPASCDLASALGSVGHHFGDIILKGKTDARSIEDSLNPCQGRKACEQIGDHVHVHRVVLSARCEYFQALFRSGMRDSMVGTVHTTLSRESSKALMYFLYTGKLNRLTEAEATCEQWDIVEMCACIIAPHYTYLRDTGAFDQLNDGLKDLLRTSHVQYALADVQLQPA</sequence>
<dbReference type="CDD" id="cd18186">
    <property type="entry name" value="BTB_POZ_ZBTB_KLHL-like"/>
    <property type="match status" value="1"/>
</dbReference>
<reference evidence="4" key="1">
    <citation type="submission" date="2024-02" db="EMBL/GenBank/DDBJ databases">
        <authorList>
            <consortium name="ELIXIR-Norway"/>
            <consortium name="Elixir Norway"/>
        </authorList>
    </citation>
    <scope>NUCLEOTIDE SEQUENCE</scope>
</reference>
<dbReference type="SUPFAM" id="SSF54695">
    <property type="entry name" value="POZ domain"/>
    <property type="match status" value="2"/>
</dbReference>
<dbReference type="Pfam" id="PF00651">
    <property type="entry name" value="BTB"/>
    <property type="match status" value="2"/>
</dbReference>
<evidence type="ECO:0000256" key="1">
    <source>
        <dbReference type="ARBA" id="ARBA00004906"/>
    </source>
</evidence>
<gene>
    <name evidence="4" type="ORF">CSSPTR1EN2_LOCUS16555</name>
</gene>
<accession>A0ABP0UJ91</accession>
<dbReference type="SUPFAM" id="SSF48371">
    <property type="entry name" value="ARM repeat"/>
    <property type="match status" value="1"/>
</dbReference>
<feature type="region of interest" description="Disordered" evidence="2">
    <location>
        <begin position="1"/>
        <end position="22"/>
    </location>
</feature>
<evidence type="ECO:0000313" key="5">
    <source>
        <dbReference type="Proteomes" id="UP001497512"/>
    </source>
</evidence>
<organism evidence="4 5">
    <name type="scientific">Sphagnum troendelagicum</name>
    <dbReference type="NCBI Taxonomy" id="128251"/>
    <lineage>
        <taxon>Eukaryota</taxon>
        <taxon>Viridiplantae</taxon>
        <taxon>Streptophyta</taxon>
        <taxon>Embryophyta</taxon>
        <taxon>Bryophyta</taxon>
        <taxon>Sphagnophytina</taxon>
        <taxon>Sphagnopsida</taxon>
        <taxon>Sphagnales</taxon>
        <taxon>Sphagnaceae</taxon>
        <taxon>Sphagnum</taxon>
    </lineage>
</organism>
<evidence type="ECO:0000259" key="3">
    <source>
        <dbReference type="PROSITE" id="PS50097"/>
    </source>
</evidence>
<feature type="domain" description="BTB" evidence="3">
    <location>
        <begin position="740"/>
        <end position="814"/>
    </location>
</feature>
<dbReference type="PANTHER" id="PTHR35918">
    <property type="entry name" value="OS06G0674800 PROTEIN"/>
    <property type="match status" value="1"/>
</dbReference>
<dbReference type="InterPro" id="IPR059007">
    <property type="entry name" value="ARM_At1g04390"/>
</dbReference>
<evidence type="ECO:0000313" key="4">
    <source>
        <dbReference type="EMBL" id="CAK9222936.1"/>
    </source>
</evidence>
<dbReference type="InterPro" id="IPR011989">
    <property type="entry name" value="ARM-like"/>
</dbReference>
<dbReference type="EMBL" id="OZ019896">
    <property type="protein sequence ID" value="CAK9222936.1"/>
    <property type="molecule type" value="Genomic_DNA"/>
</dbReference>
<dbReference type="InterPro" id="IPR016024">
    <property type="entry name" value="ARM-type_fold"/>
</dbReference>
<dbReference type="InterPro" id="IPR011333">
    <property type="entry name" value="SKP1/BTB/POZ_sf"/>
</dbReference>
<feature type="domain" description="BTB" evidence="3">
    <location>
        <begin position="884"/>
        <end position="952"/>
    </location>
</feature>
<protein>
    <recommendedName>
        <fullName evidence="3">BTB domain-containing protein</fullName>
    </recommendedName>
</protein>
<dbReference type="PROSITE" id="PS50097">
    <property type="entry name" value="BTB"/>
    <property type="match status" value="2"/>
</dbReference>
<dbReference type="Proteomes" id="UP001497512">
    <property type="component" value="Chromosome 4"/>
</dbReference>
<feature type="compositionally biased region" description="Basic residues" evidence="2">
    <location>
        <begin position="1"/>
        <end position="13"/>
    </location>
</feature>
<dbReference type="InterPro" id="IPR000210">
    <property type="entry name" value="BTB/POZ_dom"/>
</dbReference>
<dbReference type="Pfam" id="PF26522">
    <property type="entry name" value="ARM_6"/>
    <property type="match status" value="1"/>
</dbReference>
<dbReference type="PANTHER" id="PTHR35918:SF1">
    <property type="entry name" value="BTB DOMAIN-CONTAINING PROTEIN"/>
    <property type="match status" value="1"/>
</dbReference>
<comment type="pathway">
    <text evidence="1">Protein modification; protein ubiquitination.</text>
</comment>
<keyword evidence="5" id="KW-1185">Reference proteome</keyword>
<evidence type="ECO:0000256" key="2">
    <source>
        <dbReference type="SAM" id="MobiDB-lite"/>
    </source>
</evidence>
<dbReference type="Gene3D" id="1.25.10.10">
    <property type="entry name" value="Leucine-rich Repeat Variant"/>
    <property type="match status" value="1"/>
</dbReference>
<dbReference type="SMART" id="SM00225">
    <property type="entry name" value="BTB"/>
    <property type="match status" value="2"/>
</dbReference>
<proteinExistence type="predicted"/>
<dbReference type="InterPro" id="IPR044953">
    <property type="entry name" value="At1g04390-like"/>
</dbReference>
<name>A0ABP0UJ91_9BRYO</name>